<dbReference type="RefSeq" id="WP_242830283.1">
    <property type="nucleotide sequence ID" value="NZ_CABLBR010000023.1"/>
</dbReference>
<keyword evidence="5" id="KW-1185">Reference proteome</keyword>
<evidence type="ECO:0000259" key="3">
    <source>
        <dbReference type="PROSITE" id="PS50977"/>
    </source>
</evidence>
<dbReference type="PROSITE" id="PS50977">
    <property type="entry name" value="HTH_TETR_2"/>
    <property type="match status" value="1"/>
</dbReference>
<sequence length="199" mass="22766">MACLPKCYSELEREDIIKRLKEEAEKCLVQYGVRHTTVDEIVRRVKIPKGTFYLFYKSKELLLFDVILKQHELIEQQIFRKVSSVDPDSLTADQLTDMLLQIFRIAAEAPILKILNSDELEILARKLPKGVVEEHLGHDSTMFEKLFSMLPVKTGVDAEAFGAAFRAVYMATLHKAEIGEPHYESALRLLIHGLVLQLL</sequence>
<dbReference type="SUPFAM" id="SSF46689">
    <property type="entry name" value="Homeodomain-like"/>
    <property type="match status" value="1"/>
</dbReference>
<evidence type="ECO:0000256" key="2">
    <source>
        <dbReference type="PROSITE-ProRule" id="PRU00335"/>
    </source>
</evidence>
<proteinExistence type="predicted"/>
<organism evidence="4 5">
    <name type="scientific">Ruminococcus gauvreauii</name>
    <dbReference type="NCBI Taxonomy" id="438033"/>
    <lineage>
        <taxon>Bacteria</taxon>
        <taxon>Bacillati</taxon>
        <taxon>Bacillota</taxon>
        <taxon>Clostridia</taxon>
        <taxon>Eubacteriales</taxon>
        <taxon>Oscillospiraceae</taxon>
        <taxon>Ruminococcus</taxon>
    </lineage>
</organism>
<accession>A0ABY5VDF7</accession>
<gene>
    <name evidence="4" type="ORF">NQ502_14720</name>
</gene>
<keyword evidence="1 2" id="KW-0238">DNA-binding</keyword>
<feature type="DNA-binding region" description="H-T-H motif" evidence="2">
    <location>
        <begin position="37"/>
        <end position="56"/>
    </location>
</feature>
<dbReference type="PANTHER" id="PTHR43479">
    <property type="entry name" value="ACREF/ENVCD OPERON REPRESSOR-RELATED"/>
    <property type="match status" value="1"/>
</dbReference>
<evidence type="ECO:0000313" key="4">
    <source>
        <dbReference type="EMBL" id="UWP58619.1"/>
    </source>
</evidence>
<name>A0ABY5VDF7_9FIRM</name>
<feature type="domain" description="HTH tetR-type" evidence="3">
    <location>
        <begin position="14"/>
        <end position="74"/>
    </location>
</feature>
<evidence type="ECO:0000256" key="1">
    <source>
        <dbReference type="ARBA" id="ARBA00023125"/>
    </source>
</evidence>
<dbReference type="InterPro" id="IPR001647">
    <property type="entry name" value="HTH_TetR"/>
</dbReference>
<dbReference type="Gene3D" id="1.10.357.10">
    <property type="entry name" value="Tetracycline Repressor, domain 2"/>
    <property type="match status" value="1"/>
</dbReference>
<dbReference type="InterPro" id="IPR050624">
    <property type="entry name" value="HTH-type_Tx_Regulator"/>
</dbReference>
<protein>
    <submittedName>
        <fullName evidence="4">TetR/AcrR family transcriptional regulator</fullName>
    </submittedName>
</protein>
<dbReference type="Pfam" id="PF00440">
    <property type="entry name" value="TetR_N"/>
    <property type="match status" value="1"/>
</dbReference>
<dbReference type="InterPro" id="IPR009057">
    <property type="entry name" value="Homeodomain-like_sf"/>
</dbReference>
<dbReference type="PANTHER" id="PTHR43479:SF11">
    <property type="entry name" value="ACREF_ENVCD OPERON REPRESSOR-RELATED"/>
    <property type="match status" value="1"/>
</dbReference>
<dbReference type="Proteomes" id="UP001060164">
    <property type="component" value="Chromosome"/>
</dbReference>
<dbReference type="EMBL" id="CP102290">
    <property type="protein sequence ID" value="UWP58619.1"/>
    <property type="molecule type" value="Genomic_DNA"/>
</dbReference>
<evidence type="ECO:0000313" key="5">
    <source>
        <dbReference type="Proteomes" id="UP001060164"/>
    </source>
</evidence>
<reference evidence="4" key="1">
    <citation type="journal article" date="2022" name="Cell">
        <title>Design, construction, and in vivo augmentation of a complex gut microbiome.</title>
        <authorList>
            <person name="Cheng A.G."/>
            <person name="Ho P.Y."/>
            <person name="Aranda-Diaz A."/>
            <person name="Jain S."/>
            <person name="Yu F.B."/>
            <person name="Meng X."/>
            <person name="Wang M."/>
            <person name="Iakiviak M."/>
            <person name="Nagashima K."/>
            <person name="Zhao A."/>
            <person name="Murugkar P."/>
            <person name="Patil A."/>
            <person name="Atabakhsh K."/>
            <person name="Weakley A."/>
            <person name="Yan J."/>
            <person name="Brumbaugh A.R."/>
            <person name="Higginbottom S."/>
            <person name="Dimas A."/>
            <person name="Shiver A.L."/>
            <person name="Deutschbauer A."/>
            <person name="Neff N."/>
            <person name="Sonnenburg J.L."/>
            <person name="Huang K.C."/>
            <person name="Fischbach M.A."/>
        </authorList>
    </citation>
    <scope>NUCLEOTIDE SEQUENCE</scope>
    <source>
        <strain evidence="4">DSM 19829</strain>
    </source>
</reference>